<feature type="region of interest" description="Disordered" evidence="1">
    <location>
        <begin position="68"/>
        <end position="103"/>
    </location>
</feature>
<feature type="domain" description="Ig-like" evidence="2">
    <location>
        <begin position="1"/>
        <end position="60"/>
    </location>
</feature>
<reference evidence="4" key="1">
    <citation type="journal article" date="2013" name="Nat. Genet.">
        <title>The duck genome and transcriptome provide insight into an avian influenza virus reservoir species.</title>
        <authorList>
            <person name="Huang Y."/>
            <person name="Li Y."/>
            <person name="Burt D.W."/>
            <person name="Chen H."/>
            <person name="Zhang Y."/>
            <person name="Qian W."/>
            <person name="Kim H."/>
            <person name="Gan S."/>
            <person name="Zhao Y."/>
            <person name="Li J."/>
            <person name="Yi K."/>
            <person name="Feng H."/>
            <person name="Zhu P."/>
            <person name="Li B."/>
            <person name="Liu Q."/>
            <person name="Fairley S."/>
            <person name="Magor K.E."/>
            <person name="Du Z."/>
            <person name="Hu X."/>
            <person name="Goodman L."/>
            <person name="Tafer H."/>
            <person name="Vignal A."/>
            <person name="Lee T."/>
            <person name="Kim K.W."/>
            <person name="Sheng Z."/>
            <person name="An Y."/>
            <person name="Searle S."/>
            <person name="Herrero J."/>
            <person name="Groenen M.A."/>
            <person name="Crooijmans R.P."/>
            <person name="Faraut T."/>
            <person name="Cai Q."/>
            <person name="Webster R.G."/>
            <person name="Aldridge J.R."/>
            <person name="Warren W.C."/>
            <person name="Bartschat S."/>
            <person name="Kehr S."/>
            <person name="Marz M."/>
            <person name="Stadler P.F."/>
            <person name="Smith J."/>
            <person name="Kraus R.H."/>
            <person name="Zhao Y."/>
            <person name="Ren L."/>
            <person name="Fei J."/>
            <person name="Morisson M."/>
            <person name="Kaiser P."/>
            <person name="Griffin D.K."/>
            <person name="Rao M."/>
            <person name="Pitel F."/>
            <person name="Wang J."/>
            <person name="Li N."/>
        </authorList>
    </citation>
    <scope>NUCLEOTIDE SEQUENCE [LARGE SCALE GENOMIC DNA]</scope>
</reference>
<accession>R0LEY9</accession>
<dbReference type="EMBL" id="KB743424">
    <property type="protein sequence ID" value="EOA98817.1"/>
    <property type="molecule type" value="Genomic_DNA"/>
</dbReference>
<dbReference type="InterPro" id="IPR013783">
    <property type="entry name" value="Ig-like_fold"/>
</dbReference>
<dbReference type="PROSITE" id="PS50835">
    <property type="entry name" value="IG_LIKE"/>
    <property type="match status" value="1"/>
</dbReference>
<feature type="compositionally biased region" description="Basic and acidic residues" evidence="1">
    <location>
        <begin position="76"/>
        <end position="91"/>
    </location>
</feature>
<organism evidence="3 4">
    <name type="scientific">Anas platyrhynchos</name>
    <name type="common">Mallard</name>
    <name type="synonym">Anas boschas</name>
    <dbReference type="NCBI Taxonomy" id="8839"/>
    <lineage>
        <taxon>Eukaryota</taxon>
        <taxon>Metazoa</taxon>
        <taxon>Chordata</taxon>
        <taxon>Craniata</taxon>
        <taxon>Vertebrata</taxon>
        <taxon>Euteleostomi</taxon>
        <taxon>Archelosauria</taxon>
        <taxon>Archosauria</taxon>
        <taxon>Dinosauria</taxon>
        <taxon>Saurischia</taxon>
        <taxon>Theropoda</taxon>
        <taxon>Coelurosauria</taxon>
        <taxon>Aves</taxon>
        <taxon>Neognathae</taxon>
        <taxon>Galloanserae</taxon>
        <taxon>Anseriformes</taxon>
        <taxon>Anatidae</taxon>
        <taxon>Anatinae</taxon>
        <taxon>Anas</taxon>
    </lineage>
</organism>
<dbReference type="AlphaFoldDB" id="R0LEY9"/>
<keyword evidence="4" id="KW-1185">Reference proteome</keyword>
<protein>
    <recommendedName>
        <fullName evidence="2">Ig-like domain-containing protein</fullName>
    </recommendedName>
</protein>
<evidence type="ECO:0000256" key="1">
    <source>
        <dbReference type="SAM" id="MobiDB-lite"/>
    </source>
</evidence>
<evidence type="ECO:0000313" key="3">
    <source>
        <dbReference type="EMBL" id="EOA98817.1"/>
    </source>
</evidence>
<name>R0LEY9_ANAPL</name>
<evidence type="ECO:0000313" key="4">
    <source>
        <dbReference type="Proteomes" id="UP000296049"/>
    </source>
</evidence>
<sequence>MLTCEANFQGPLSYVWKITGRETSTGPKVLIPKENVDTGGKATCIVTYFEVSKSSEITLDQCSPNYQAASVQSSDTVEKETEGASGRGHEDTVEEPESNATHN</sequence>
<dbReference type="InterPro" id="IPR007110">
    <property type="entry name" value="Ig-like_dom"/>
</dbReference>
<gene>
    <name evidence="3" type="ORF">Anapl_14073</name>
</gene>
<dbReference type="Proteomes" id="UP000296049">
    <property type="component" value="Unassembled WGS sequence"/>
</dbReference>
<evidence type="ECO:0000259" key="2">
    <source>
        <dbReference type="PROSITE" id="PS50835"/>
    </source>
</evidence>
<dbReference type="Gene3D" id="2.60.40.10">
    <property type="entry name" value="Immunoglobulins"/>
    <property type="match status" value="1"/>
</dbReference>
<proteinExistence type="predicted"/>